<organism evidence="2 3">
    <name type="scientific">Mariniradius sediminis</name>
    <dbReference type="NCBI Taxonomy" id="2909237"/>
    <lineage>
        <taxon>Bacteria</taxon>
        <taxon>Pseudomonadati</taxon>
        <taxon>Bacteroidota</taxon>
        <taxon>Cytophagia</taxon>
        <taxon>Cytophagales</taxon>
        <taxon>Cyclobacteriaceae</taxon>
        <taxon>Mariniradius</taxon>
    </lineage>
</organism>
<keyword evidence="1" id="KW-0472">Membrane</keyword>
<gene>
    <name evidence="2" type="ORF">L0U89_17420</name>
</gene>
<feature type="transmembrane region" description="Helical" evidence="1">
    <location>
        <begin position="21"/>
        <end position="43"/>
    </location>
</feature>
<reference evidence="2 3" key="1">
    <citation type="submission" date="2022-01" db="EMBL/GenBank/DDBJ databases">
        <title>Mariniradius saccharolyticus sp. nov., isolated from sediment of a river.</title>
        <authorList>
            <person name="Liu H."/>
        </authorList>
    </citation>
    <scope>NUCLEOTIDE SEQUENCE [LARGE SCALE GENOMIC DNA]</scope>
    <source>
        <strain evidence="2 3">RY-2</strain>
    </source>
</reference>
<keyword evidence="1" id="KW-1133">Transmembrane helix</keyword>
<evidence type="ECO:0008006" key="4">
    <source>
        <dbReference type="Google" id="ProtNLM"/>
    </source>
</evidence>
<dbReference type="EMBL" id="JAKEVZ010000016">
    <property type="protein sequence ID" value="MCF1752841.1"/>
    <property type="molecule type" value="Genomic_DNA"/>
</dbReference>
<proteinExistence type="predicted"/>
<sequence length="92" mass="10406">MDNYMNFPEQPKAPIVKTSDWFLTILISSIPLIGFIMLVVWAIDKEGNPNKSNWAKATLIWYAIGFGFVMLVLFFIGFGAITGVFDDVPTWD</sequence>
<accession>A0ABS9C069</accession>
<comment type="caution">
    <text evidence="2">The sequence shown here is derived from an EMBL/GenBank/DDBJ whole genome shotgun (WGS) entry which is preliminary data.</text>
</comment>
<keyword evidence="3" id="KW-1185">Reference proteome</keyword>
<dbReference type="RefSeq" id="WP_008630066.1">
    <property type="nucleotide sequence ID" value="NZ_JAKEVZ010000016.1"/>
</dbReference>
<evidence type="ECO:0000313" key="2">
    <source>
        <dbReference type="EMBL" id="MCF1752841.1"/>
    </source>
</evidence>
<name>A0ABS9C069_9BACT</name>
<keyword evidence="1" id="KW-0812">Transmembrane</keyword>
<dbReference type="Proteomes" id="UP001201449">
    <property type="component" value="Unassembled WGS sequence"/>
</dbReference>
<evidence type="ECO:0000313" key="3">
    <source>
        <dbReference type="Proteomes" id="UP001201449"/>
    </source>
</evidence>
<feature type="transmembrane region" description="Helical" evidence="1">
    <location>
        <begin position="59"/>
        <end position="85"/>
    </location>
</feature>
<protein>
    <recommendedName>
        <fullName evidence="4">Phospholipase_D-nuclease N-terminal</fullName>
    </recommendedName>
</protein>
<dbReference type="InterPro" id="IPR043993">
    <property type="entry name" value="T4SS_pilin"/>
</dbReference>
<dbReference type="Pfam" id="PF18895">
    <property type="entry name" value="T4SS_pilin"/>
    <property type="match status" value="1"/>
</dbReference>
<evidence type="ECO:0000256" key="1">
    <source>
        <dbReference type="SAM" id="Phobius"/>
    </source>
</evidence>